<dbReference type="EMBL" id="DWUP01000109">
    <property type="protein sequence ID" value="HJD53104.1"/>
    <property type="molecule type" value="Genomic_DNA"/>
</dbReference>
<name>A0A9D2UIJ4_9BACT</name>
<dbReference type="PANTHER" id="PTHR38477">
    <property type="entry name" value="HYPOTHETICAL EXPORTED PROTEIN"/>
    <property type="match status" value="1"/>
</dbReference>
<protein>
    <submittedName>
        <fullName evidence="1">Murein L,D-transpeptidase catalytic domain family protein</fullName>
    </submittedName>
</protein>
<proteinExistence type="predicted"/>
<accession>A0A9D2UIJ4</accession>
<gene>
    <name evidence="1" type="ORF">IAA93_05215</name>
</gene>
<feature type="non-terminal residue" evidence="1">
    <location>
        <position position="1"/>
    </location>
</feature>
<dbReference type="PANTHER" id="PTHR38477:SF1">
    <property type="entry name" value="MUREIN L,D-TRANSPEPTIDASE CATALYTIC DOMAIN FAMILY PROTEIN"/>
    <property type="match status" value="1"/>
</dbReference>
<dbReference type="AlphaFoldDB" id="A0A9D2UIJ4"/>
<organism evidence="1 2">
    <name type="scientific">Candidatus Avibacteroides avistercoris</name>
    <dbReference type="NCBI Taxonomy" id="2840690"/>
    <lineage>
        <taxon>Bacteria</taxon>
        <taxon>Pseudomonadati</taxon>
        <taxon>Bacteroidota</taxon>
        <taxon>Bacteroidia</taxon>
        <taxon>Bacteroidales</taxon>
        <taxon>Bacteroidaceae</taxon>
        <taxon>Bacteroidaceae incertae sedis</taxon>
        <taxon>Candidatus Avibacteroides</taxon>
    </lineage>
</organism>
<evidence type="ECO:0000313" key="1">
    <source>
        <dbReference type="EMBL" id="HJD53104.1"/>
    </source>
</evidence>
<sequence>ARRRAIVIHGADYCDPSWVEHGRRLGRSFGCPAVPRAVSRRLIDLIKDGTLLFIYADDTDYSRRSTILMG</sequence>
<dbReference type="Proteomes" id="UP000787625">
    <property type="component" value="Unassembled WGS sequence"/>
</dbReference>
<dbReference type="Pfam" id="PF13645">
    <property type="entry name" value="YkuD_2"/>
    <property type="match status" value="1"/>
</dbReference>
<comment type="caution">
    <text evidence="1">The sequence shown here is derived from an EMBL/GenBank/DDBJ whole genome shotgun (WGS) entry which is preliminary data.</text>
</comment>
<reference evidence="1" key="1">
    <citation type="journal article" date="2021" name="PeerJ">
        <title>Extensive microbial diversity within the chicken gut microbiome revealed by metagenomics and culture.</title>
        <authorList>
            <person name="Gilroy R."/>
            <person name="Ravi A."/>
            <person name="Getino M."/>
            <person name="Pursley I."/>
            <person name="Horton D.L."/>
            <person name="Alikhan N.F."/>
            <person name="Baker D."/>
            <person name="Gharbi K."/>
            <person name="Hall N."/>
            <person name="Watson M."/>
            <person name="Adriaenssens E.M."/>
            <person name="Foster-Nyarko E."/>
            <person name="Jarju S."/>
            <person name="Secka A."/>
            <person name="Antonio M."/>
            <person name="Oren A."/>
            <person name="Chaudhuri R.R."/>
            <person name="La Ragione R."/>
            <person name="Hildebrand F."/>
            <person name="Pallen M.J."/>
        </authorList>
    </citation>
    <scope>NUCLEOTIDE SEQUENCE</scope>
    <source>
        <strain evidence="1">MalCec1-1739</strain>
    </source>
</reference>
<reference evidence="1" key="2">
    <citation type="submission" date="2021-04" db="EMBL/GenBank/DDBJ databases">
        <authorList>
            <person name="Gilroy R."/>
        </authorList>
    </citation>
    <scope>NUCLEOTIDE SEQUENCE</scope>
    <source>
        <strain evidence="1">MalCec1-1739</strain>
    </source>
</reference>
<dbReference type="InterPro" id="IPR032676">
    <property type="entry name" value="YkuD_2"/>
</dbReference>
<evidence type="ECO:0000313" key="2">
    <source>
        <dbReference type="Proteomes" id="UP000787625"/>
    </source>
</evidence>